<dbReference type="GO" id="GO:0008757">
    <property type="term" value="F:S-adenosylmethionine-dependent methyltransferase activity"/>
    <property type="evidence" value="ECO:0007669"/>
    <property type="project" value="InterPro"/>
</dbReference>
<protein>
    <submittedName>
        <fullName evidence="2">Class I SAM-dependent methyltransferase</fullName>
    </submittedName>
</protein>
<dbReference type="Pfam" id="PF08241">
    <property type="entry name" value="Methyltransf_11"/>
    <property type="match status" value="1"/>
</dbReference>
<gene>
    <name evidence="2" type="ORF">EKG39_09615</name>
</gene>
<dbReference type="Proteomes" id="UP000282060">
    <property type="component" value="Unassembled WGS sequence"/>
</dbReference>
<dbReference type="EMBL" id="RXNV01000003">
    <property type="protein sequence ID" value="RTR32626.1"/>
    <property type="molecule type" value="Genomic_DNA"/>
</dbReference>
<evidence type="ECO:0000313" key="3">
    <source>
        <dbReference type="Proteomes" id="UP000282060"/>
    </source>
</evidence>
<dbReference type="CDD" id="cd02440">
    <property type="entry name" value="AdoMet_MTases"/>
    <property type="match status" value="1"/>
</dbReference>
<keyword evidence="2" id="KW-0489">Methyltransferase</keyword>
<proteinExistence type="predicted"/>
<evidence type="ECO:0000313" key="2">
    <source>
        <dbReference type="EMBL" id="RTR32626.1"/>
    </source>
</evidence>
<comment type="caution">
    <text evidence="2">The sequence shown here is derived from an EMBL/GenBank/DDBJ whole genome shotgun (WGS) entry which is preliminary data.</text>
</comment>
<keyword evidence="2" id="KW-0808">Transferase</keyword>
<sequence length="258" mass="29385">MSIIKVKTKLDEYKHRAYSSDINELSGRTNRSDITFFVNNEISKRMDFKPDDVLVDIGCGDGTLLEIAENKGSSCIGILPSEEEVTRVRERFLTKPDLINIEQGLASKTDLPDEVADKVVCNGVFLLLDEEDVNLALKEISRITKPNSLVYIGELCFRDETEGKNYGDSILKWLMWVLLNQGTGEFLSRCKQTLRALFTTEQMLILPKNHYYCTPEEFISRAKSYGLNINEHFPHKSISSNNEVIVSASRQDYIFIKV</sequence>
<dbReference type="AlphaFoldDB" id="A0A431WAV2"/>
<dbReference type="Gene3D" id="3.40.50.150">
    <property type="entry name" value="Vaccinia Virus protein VP39"/>
    <property type="match status" value="1"/>
</dbReference>
<dbReference type="GO" id="GO:0032259">
    <property type="term" value="P:methylation"/>
    <property type="evidence" value="ECO:0007669"/>
    <property type="project" value="UniProtKB-KW"/>
</dbReference>
<organism evidence="2 3">
    <name type="scientific">Shewanella atlantica</name>
    <dbReference type="NCBI Taxonomy" id="271099"/>
    <lineage>
        <taxon>Bacteria</taxon>
        <taxon>Pseudomonadati</taxon>
        <taxon>Pseudomonadota</taxon>
        <taxon>Gammaproteobacteria</taxon>
        <taxon>Alteromonadales</taxon>
        <taxon>Shewanellaceae</taxon>
        <taxon>Shewanella</taxon>
    </lineage>
</organism>
<evidence type="ECO:0000259" key="1">
    <source>
        <dbReference type="Pfam" id="PF08241"/>
    </source>
</evidence>
<feature type="domain" description="Methyltransferase type 11" evidence="1">
    <location>
        <begin position="55"/>
        <end position="152"/>
    </location>
</feature>
<name>A0A431WAV2_9GAMM</name>
<dbReference type="RefSeq" id="WP_126505532.1">
    <property type="nucleotide sequence ID" value="NZ_RXNV01000003.1"/>
</dbReference>
<dbReference type="OrthoDB" id="9782855at2"/>
<accession>A0A431WAV2</accession>
<reference evidence="2 3" key="1">
    <citation type="submission" date="2018-12" db="EMBL/GenBank/DDBJ databases">
        <authorList>
            <person name="Yu L."/>
        </authorList>
    </citation>
    <scope>NUCLEOTIDE SEQUENCE [LARGE SCALE GENOMIC DNA]</scope>
    <source>
        <strain evidence="2 3">HAW-EB5</strain>
    </source>
</reference>
<dbReference type="InterPro" id="IPR029063">
    <property type="entry name" value="SAM-dependent_MTases_sf"/>
</dbReference>
<keyword evidence="3" id="KW-1185">Reference proteome</keyword>
<dbReference type="InterPro" id="IPR013216">
    <property type="entry name" value="Methyltransf_11"/>
</dbReference>
<dbReference type="SUPFAM" id="SSF53335">
    <property type="entry name" value="S-adenosyl-L-methionine-dependent methyltransferases"/>
    <property type="match status" value="1"/>
</dbReference>